<sequence length="60" mass="6735">VYIVTADLDRLNLSHLIGTELLAPHGHGFYISGALLSKVETVANPAQYKEWREARIEEEV</sequence>
<dbReference type="EMBL" id="BDIP01010124">
    <property type="protein sequence ID" value="GIQ92616.1"/>
    <property type="molecule type" value="Genomic_DNA"/>
</dbReference>
<feature type="domain" description="Nucleolar protein 10-like second" evidence="1">
    <location>
        <begin position="3"/>
        <end position="44"/>
    </location>
</feature>
<comment type="caution">
    <text evidence="2">The sequence shown here is derived from an EMBL/GenBank/DDBJ whole genome shotgun (WGS) entry which is preliminary data.</text>
</comment>
<gene>
    <name evidence="2" type="ORF">KIPB_016495</name>
</gene>
<organism evidence="2 3">
    <name type="scientific">Kipferlia bialata</name>
    <dbReference type="NCBI Taxonomy" id="797122"/>
    <lineage>
        <taxon>Eukaryota</taxon>
        <taxon>Metamonada</taxon>
        <taxon>Carpediemonas-like organisms</taxon>
        <taxon>Kipferlia</taxon>
    </lineage>
</organism>
<evidence type="ECO:0000313" key="3">
    <source>
        <dbReference type="Proteomes" id="UP000265618"/>
    </source>
</evidence>
<evidence type="ECO:0000259" key="1">
    <source>
        <dbReference type="Pfam" id="PF23097"/>
    </source>
</evidence>
<protein>
    <recommendedName>
        <fullName evidence="1">Nucleolar protein 10-like second domain-containing protein</fullName>
    </recommendedName>
</protein>
<reference evidence="2 3" key="1">
    <citation type="journal article" date="2018" name="PLoS ONE">
        <title>The draft genome of Kipferlia bialata reveals reductive genome evolution in fornicate parasites.</title>
        <authorList>
            <person name="Tanifuji G."/>
            <person name="Takabayashi S."/>
            <person name="Kume K."/>
            <person name="Takagi M."/>
            <person name="Nakayama T."/>
            <person name="Kamikawa R."/>
            <person name="Inagaki Y."/>
            <person name="Hashimoto T."/>
        </authorList>
    </citation>
    <scope>NUCLEOTIDE SEQUENCE [LARGE SCALE GENOMIC DNA]</scope>
    <source>
        <strain evidence="2">NY0173</strain>
    </source>
</reference>
<keyword evidence="3" id="KW-1185">Reference proteome</keyword>
<dbReference type="GO" id="GO:0000462">
    <property type="term" value="P:maturation of SSU-rRNA from tricistronic rRNA transcript (SSU-rRNA, 5.8S rRNA, LSU-rRNA)"/>
    <property type="evidence" value="ECO:0007669"/>
    <property type="project" value="TreeGrafter"/>
</dbReference>
<dbReference type="PANTHER" id="PTHR14927:SF0">
    <property type="entry name" value="NUCLEOLAR PROTEIN 10"/>
    <property type="match status" value="1"/>
</dbReference>
<accession>A0A9K3DD74</accession>
<feature type="non-terminal residue" evidence="2">
    <location>
        <position position="1"/>
    </location>
</feature>
<dbReference type="InterPro" id="IPR040382">
    <property type="entry name" value="NOL10/Enp2"/>
</dbReference>
<dbReference type="PANTHER" id="PTHR14927">
    <property type="entry name" value="NUCLEOLAR PROTEIN 10"/>
    <property type="match status" value="1"/>
</dbReference>
<dbReference type="GO" id="GO:0030686">
    <property type="term" value="C:90S preribosome"/>
    <property type="evidence" value="ECO:0007669"/>
    <property type="project" value="TreeGrafter"/>
</dbReference>
<feature type="non-terminal residue" evidence="2">
    <location>
        <position position="60"/>
    </location>
</feature>
<dbReference type="AlphaFoldDB" id="A0A9K3DD74"/>
<dbReference type="InterPro" id="IPR056550">
    <property type="entry name" value="NOL10_2nd"/>
</dbReference>
<name>A0A9K3DD74_9EUKA</name>
<dbReference type="GO" id="GO:0032040">
    <property type="term" value="C:small-subunit processome"/>
    <property type="evidence" value="ECO:0007669"/>
    <property type="project" value="TreeGrafter"/>
</dbReference>
<proteinExistence type="predicted"/>
<dbReference type="Proteomes" id="UP000265618">
    <property type="component" value="Unassembled WGS sequence"/>
</dbReference>
<dbReference type="Pfam" id="PF23097">
    <property type="entry name" value="NOL10_2nd"/>
    <property type="match status" value="1"/>
</dbReference>
<dbReference type="OrthoDB" id="273340at2759"/>
<evidence type="ECO:0000313" key="2">
    <source>
        <dbReference type="EMBL" id="GIQ92616.1"/>
    </source>
</evidence>